<accession>A0A1S2MYN8</accession>
<sequence>MSKRSKALATTAAVAAGPSAIKRLAAGCLMVVLLGALILGALFGFAAWLSHRSEQGPESLPCPPATVAVAVSTQDAPVEVREAVEAVLREAGREPVEGGWGGGLERDLVVAWTPGAETRVSGGSNPTTITLGAVPTGAEVTEALGGRLAPCEAEAEPTTAPEPVETEEAAQVAPGGLSWPGERGWSTTGWLSLAVATWWLAGPNLVRGAWAALWPVRLGWRTAQRWGYRRGLARGVLPTEWPAHVNAGQRWHEDGGAMHDQRTYRQQITKGEAERRRALSEYRRAERLEGLGIGPAILWRAIYRAPAPEPVPRAGAPENKGVST</sequence>
<dbReference type="RefSeq" id="WP_075515178.1">
    <property type="nucleotide sequence ID" value="NZ_MODZ01000009.1"/>
</dbReference>
<proteinExistence type="predicted"/>
<evidence type="ECO:0000313" key="3">
    <source>
        <dbReference type="EMBL" id="OIJ35437.1"/>
    </source>
</evidence>
<keyword evidence="2" id="KW-0812">Transmembrane</keyword>
<evidence type="ECO:0000256" key="2">
    <source>
        <dbReference type="SAM" id="Phobius"/>
    </source>
</evidence>
<gene>
    <name evidence="3" type="ORF">BK826_08075</name>
</gene>
<feature type="region of interest" description="Disordered" evidence="1">
    <location>
        <begin position="157"/>
        <end position="179"/>
    </location>
</feature>
<dbReference type="AlphaFoldDB" id="A0A1S2MYN8"/>
<feature type="compositionally biased region" description="Low complexity" evidence="1">
    <location>
        <begin position="157"/>
        <end position="174"/>
    </location>
</feature>
<keyword evidence="2" id="KW-1133">Transmembrane helix</keyword>
<organism evidence="3 4">
    <name type="scientific">Rothia kristinae</name>
    <dbReference type="NCBI Taxonomy" id="37923"/>
    <lineage>
        <taxon>Bacteria</taxon>
        <taxon>Bacillati</taxon>
        <taxon>Actinomycetota</taxon>
        <taxon>Actinomycetes</taxon>
        <taxon>Micrococcales</taxon>
        <taxon>Micrococcaceae</taxon>
        <taxon>Rothia</taxon>
    </lineage>
</organism>
<protein>
    <submittedName>
        <fullName evidence="3">Uncharacterized protein</fullName>
    </submittedName>
</protein>
<reference evidence="3 4" key="1">
    <citation type="submission" date="2016-10" db="EMBL/GenBank/DDBJ databases">
        <title>Draft genome sequence of strain LCT isolated from the Shenzhou X spacecraft of China.</title>
        <authorList>
            <person name="Huang B."/>
        </authorList>
    </citation>
    <scope>NUCLEOTIDE SEQUENCE [LARGE SCALE GENOMIC DNA]</scope>
    <source>
        <strain evidence="3 4">LCT-H5</strain>
    </source>
</reference>
<dbReference type="Proteomes" id="UP000179540">
    <property type="component" value="Unassembled WGS sequence"/>
</dbReference>
<dbReference type="EMBL" id="MODZ01000009">
    <property type="protein sequence ID" value="OIJ35437.1"/>
    <property type="molecule type" value="Genomic_DNA"/>
</dbReference>
<name>A0A1S2MYN8_9MICC</name>
<evidence type="ECO:0000313" key="4">
    <source>
        <dbReference type="Proteomes" id="UP000179540"/>
    </source>
</evidence>
<evidence type="ECO:0000256" key="1">
    <source>
        <dbReference type="SAM" id="MobiDB-lite"/>
    </source>
</evidence>
<comment type="caution">
    <text evidence="3">The sequence shown here is derived from an EMBL/GenBank/DDBJ whole genome shotgun (WGS) entry which is preliminary data.</text>
</comment>
<keyword evidence="2" id="KW-0472">Membrane</keyword>
<feature type="transmembrane region" description="Helical" evidence="2">
    <location>
        <begin position="29"/>
        <end position="49"/>
    </location>
</feature>